<feature type="compositionally biased region" description="Basic and acidic residues" evidence="2">
    <location>
        <begin position="66"/>
        <end position="76"/>
    </location>
</feature>
<proteinExistence type="predicted"/>
<comment type="caution">
    <text evidence="5">The sequence shown here is derived from an EMBL/GenBank/DDBJ whole genome shotgun (WGS) entry which is preliminary data.</text>
</comment>
<organism evidence="5 6">
    <name type="scientific">Durusdinium trenchii</name>
    <dbReference type="NCBI Taxonomy" id="1381693"/>
    <lineage>
        <taxon>Eukaryota</taxon>
        <taxon>Sar</taxon>
        <taxon>Alveolata</taxon>
        <taxon>Dinophyceae</taxon>
        <taxon>Suessiales</taxon>
        <taxon>Symbiodiniaceae</taxon>
        <taxon>Durusdinium</taxon>
    </lineage>
</organism>
<feature type="compositionally biased region" description="Polar residues" evidence="2">
    <location>
        <begin position="423"/>
        <end position="442"/>
    </location>
</feature>
<evidence type="ECO:0000256" key="2">
    <source>
        <dbReference type="SAM" id="MobiDB-lite"/>
    </source>
</evidence>
<keyword evidence="6" id="KW-1185">Reference proteome</keyword>
<dbReference type="Proteomes" id="UP001642484">
    <property type="component" value="Unassembled WGS sequence"/>
</dbReference>
<dbReference type="EMBL" id="CAXAMN010028006">
    <property type="protein sequence ID" value="CAK9114402.1"/>
    <property type="molecule type" value="Genomic_DNA"/>
</dbReference>
<evidence type="ECO:0000313" key="5">
    <source>
        <dbReference type="EMBL" id="CAK9114402.1"/>
    </source>
</evidence>
<protein>
    <recommendedName>
        <fullName evidence="7">SUN domain-containing protein</fullName>
    </recommendedName>
</protein>
<feature type="compositionally biased region" description="Basic and acidic residues" evidence="2">
    <location>
        <begin position="83"/>
        <end position="98"/>
    </location>
</feature>
<accession>A0ABP0SPT6</accession>
<keyword evidence="3" id="KW-0472">Membrane</keyword>
<feature type="region of interest" description="Disordered" evidence="2">
    <location>
        <begin position="410"/>
        <end position="442"/>
    </location>
</feature>
<evidence type="ECO:0000256" key="3">
    <source>
        <dbReference type="SAM" id="Phobius"/>
    </source>
</evidence>
<gene>
    <name evidence="4" type="ORF">CCMP2556_LOCUS52883</name>
    <name evidence="5" type="ORF">CCMP2556_LOCUS52895</name>
</gene>
<dbReference type="EMBL" id="CAXAMN010028004">
    <property type="protein sequence ID" value="CAK9114378.1"/>
    <property type="molecule type" value="Genomic_DNA"/>
</dbReference>
<name>A0ABP0SPT6_9DINO</name>
<evidence type="ECO:0000256" key="1">
    <source>
        <dbReference type="SAM" id="Coils"/>
    </source>
</evidence>
<feature type="transmembrane region" description="Helical" evidence="3">
    <location>
        <begin position="380"/>
        <end position="401"/>
    </location>
</feature>
<keyword evidence="3" id="KW-0812">Transmembrane</keyword>
<feature type="non-terminal residue" evidence="5">
    <location>
        <position position="1"/>
    </location>
</feature>
<feature type="compositionally biased region" description="Polar residues" evidence="2">
    <location>
        <begin position="100"/>
        <end position="124"/>
    </location>
</feature>
<feature type="region of interest" description="Disordered" evidence="2">
    <location>
        <begin position="1"/>
        <end position="129"/>
    </location>
</feature>
<evidence type="ECO:0000313" key="6">
    <source>
        <dbReference type="Proteomes" id="UP001642484"/>
    </source>
</evidence>
<feature type="coiled-coil region" evidence="1">
    <location>
        <begin position="491"/>
        <end position="518"/>
    </location>
</feature>
<keyword evidence="3" id="KW-1133">Transmembrane helix</keyword>
<reference evidence="5 6" key="1">
    <citation type="submission" date="2024-02" db="EMBL/GenBank/DDBJ databases">
        <authorList>
            <person name="Chen Y."/>
            <person name="Shah S."/>
            <person name="Dougan E. K."/>
            <person name="Thang M."/>
            <person name="Chan C."/>
        </authorList>
    </citation>
    <scope>NUCLEOTIDE SEQUENCE [LARGE SCALE GENOMIC DNA]</scope>
</reference>
<evidence type="ECO:0008006" key="7">
    <source>
        <dbReference type="Google" id="ProtNLM"/>
    </source>
</evidence>
<keyword evidence="1" id="KW-0175">Coiled coil</keyword>
<evidence type="ECO:0000313" key="4">
    <source>
        <dbReference type="EMBL" id="CAK9114378.1"/>
    </source>
</evidence>
<sequence length="627" mass="71595">SLTTHDSDASDEADNNSEYTPTEPPEEPGPAKVPRIGVDEPHSPSLPMPLEHERKEGDPSGDVLPEAEKLVKKEGDPTGEIDESYKEKAGETFAEKAKRFSQQETISFGPSRAKASTESRSTPYGNKPLSDDFALTSQEIGIDLLNDCQLPDGWHCEDGFVVMGEVHDMWELRGNHLILNHFLPRVGTYTPTTEDCPIKLEYLTKDRDSYDGSQHHHDRWKKKGTTSTGVWTGQTRFKINACDRKAAHEQFYADEIQAACGADKRTAIETLVCQDKLRACRASVKWVSSEMQYADSLTKADSSQLLADRLRTHVTKITSDEGFQAAKKKDAHTRKRNTEMFAVKRASRAMQAMFMMGSTTLAQATHNFTTTSTSPTTSLWVLWGTFLLGLLFLLPFLWTMVPWKKLWPKEDPPDSEDNVTLAEDNTTDASSQTEVSNLTDSSTMTEWDLPTFQRRFRECTRQLADLQVNSHVLHEEHQALMEEHEVTVNDREALIDAFNQLKENFETVKEQRNAMKERYIEIQRILHDVQFEKDQFIKERIVTIMEQLDRQSFYFTRSGTVFHRDRACLECRSMHEIQERAPCSLCIGAFGRTMLRQAREILGIPTNDDYWSLSFRRERREAGFDAV</sequence>